<name>A0A818TTG5_9BILA</name>
<dbReference type="InterPro" id="IPR019734">
    <property type="entry name" value="TPR_rpt"/>
</dbReference>
<keyword evidence="3 9" id="KW-0808">Transferase</keyword>
<keyword evidence="2 9" id="KW-0328">Glycosyltransferase</keyword>
<evidence type="ECO:0000256" key="3">
    <source>
        <dbReference type="ARBA" id="ARBA00022679"/>
    </source>
</evidence>
<protein>
    <recommendedName>
        <fullName evidence="9">NAD(P)(+)--arginine ADP-ribosyltransferase</fullName>
        <ecNumber evidence="9">2.4.2.31</ecNumber>
    </recommendedName>
    <alternativeName>
        <fullName evidence="9">Mono(ADP-ribosyl)transferase</fullName>
    </alternativeName>
</protein>
<dbReference type="PANTHER" id="PTHR45641">
    <property type="entry name" value="TETRATRICOPEPTIDE REPEAT PROTEIN (AFU_ORTHOLOGUE AFUA_6G03870)"/>
    <property type="match status" value="1"/>
</dbReference>
<comment type="caution">
    <text evidence="11">The sequence shown here is derived from an EMBL/GenBank/DDBJ whole genome shotgun (WGS) entry which is preliminary data.</text>
</comment>
<keyword evidence="9" id="KW-0520">NAD</keyword>
<dbReference type="Pfam" id="PF13424">
    <property type="entry name" value="TPR_12"/>
    <property type="match status" value="2"/>
</dbReference>
<feature type="repeat" description="TPR" evidence="8">
    <location>
        <begin position="519"/>
        <end position="552"/>
    </location>
</feature>
<dbReference type="GO" id="GO:0106274">
    <property type="term" value="F:NAD+-protein-arginine ADP-ribosyltransferase activity"/>
    <property type="evidence" value="ECO:0007669"/>
    <property type="project" value="UniProtKB-EC"/>
</dbReference>
<keyword evidence="9" id="KW-0521">NADP</keyword>
<dbReference type="PROSITE" id="PS50005">
    <property type="entry name" value="TPR"/>
    <property type="match status" value="2"/>
</dbReference>
<evidence type="ECO:0000256" key="6">
    <source>
        <dbReference type="ARBA" id="ARBA00022803"/>
    </source>
</evidence>
<dbReference type="SUPFAM" id="SSF56399">
    <property type="entry name" value="ADP-ribosylation"/>
    <property type="match status" value="1"/>
</dbReference>
<dbReference type="PROSITE" id="PS51996">
    <property type="entry name" value="TR_MART"/>
    <property type="match status" value="1"/>
</dbReference>
<dbReference type="Pfam" id="PF13181">
    <property type="entry name" value="TPR_8"/>
    <property type="match status" value="1"/>
</dbReference>
<evidence type="ECO:0000256" key="9">
    <source>
        <dbReference type="RuleBase" id="RU361228"/>
    </source>
</evidence>
<evidence type="ECO:0000256" key="7">
    <source>
        <dbReference type="ARBA" id="ARBA00047597"/>
    </source>
</evidence>
<dbReference type="EMBL" id="CAJOAY010000556">
    <property type="protein sequence ID" value="CAF3691190.1"/>
    <property type="molecule type" value="Genomic_DNA"/>
</dbReference>
<dbReference type="Proteomes" id="UP000663881">
    <property type="component" value="Unassembled WGS sequence"/>
</dbReference>
<keyword evidence="6 8" id="KW-0802">TPR repeat</keyword>
<organism evidence="11 12">
    <name type="scientific">Adineta steineri</name>
    <dbReference type="NCBI Taxonomy" id="433720"/>
    <lineage>
        <taxon>Eukaryota</taxon>
        <taxon>Metazoa</taxon>
        <taxon>Spiralia</taxon>
        <taxon>Gnathifera</taxon>
        <taxon>Rotifera</taxon>
        <taxon>Eurotatoria</taxon>
        <taxon>Bdelloidea</taxon>
        <taxon>Adinetida</taxon>
        <taxon>Adinetidae</taxon>
        <taxon>Adineta</taxon>
    </lineage>
</organism>
<dbReference type="SUPFAM" id="SSF48452">
    <property type="entry name" value="TPR-like"/>
    <property type="match status" value="2"/>
</dbReference>
<dbReference type="EMBL" id="CAJNON010001641">
    <property type="protein sequence ID" value="CAF1476900.1"/>
    <property type="molecule type" value="Genomic_DNA"/>
</dbReference>
<evidence type="ECO:0000313" key="12">
    <source>
        <dbReference type="Proteomes" id="UP000663881"/>
    </source>
</evidence>
<dbReference type="Gene3D" id="1.25.40.10">
    <property type="entry name" value="Tetratricopeptide repeat domain"/>
    <property type="match status" value="3"/>
</dbReference>
<dbReference type="SMART" id="SM00028">
    <property type="entry name" value="TPR"/>
    <property type="match status" value="6"/>
</dbReference>
<gene>
    <name evidence="11" type="ORF">OKA104_LOCUS11818</name>
    <name evidence="10" type="ORF">VCS650_LOCUS40944</name>
</gene>
<dbReference type="OrthoDB" id="9979597at2759"/>
<comment type="catalytic activity">
    <reaction evidence="7 9">
        <text>L-arginyl-[protein] + NAD(+) = N(omega)-(ADP-D-ribosyl)-L-arginyl-[protein] + nicotinamide + H(+)</text>
        <dbReference type="Rhea" id="RHEA:19149"/>
        <dbReference type="Rhea" id="RHEA-COMP:10532"/>
        <dbReference type="Rhea" id="RHEA-COMP:15087"/>
        <dbReference type="ChEBI" id="CHEBI:15378"/>
        <dbReference type="ChEBI" id="CHEBI:17154"/>
        <dbReference type="ChEBI" id="CHEBI:29965"/>
        <dbReference type="ChEBI" id="CHEBI:57540"/>
        <dbReference type="ChEBI" id="CHEBI:142554"/>
        <dbReference type="EC" id="2.4.2.31"/>
    </reaction>
</comment>
<evidence type="ECO:0000256" key="8">
    <source>
        <dbReference type="PROSITE-ProRule" id="PRU00339"/>
    </source>
</evidence>
<keyword evidence="4" id="KW-0548">Nucleotidyltransferase</keyword>
<dbReference type="EC" id="2.4.2.31" evidence="9"/>
<dbReference type="Proteomes" id="UP000663891">
    <property type="component" value="Unassembled WGS sequence"/>
</dbReference>
<dbReference type="Pfam" id="PF01129">
    <property type="entry name" value="ART"/>
    <property type="match status" value="1"/>
</dbReference>
<dbReference type="Gene3D" id="3.90.176.10">
    <property type="entry name" value="Toxin ADP-ribosyltransferase, Chain A, domain 1"/>
    <property type="match status" value="1"/>
</dbReference>
<reference evidence="11" key="1">
    <citation type="submission" date="2021-02" db="EMBL/GenBank/DDBJ databases">
        <authorList>
            <person name="Nowell W R."/>
        </authorList>
    </citation>
    <scope>NUCLEOTIDE SEQUENCE</scope>
</reference>
<proteinExistence type="inferred from homology"/>
<dbReference type="InterPro" id="IPR000768">
    <property type="entry name" value="ART"/>
</dbReference>
<comment type="similarity">
    <text evidence="1 9">Belongs to the Arg-specific ADP-ribosyltransferase family.</text>
</comment>
<evidence type="ECO:0000313" key="10">
    <source>
        <dbReference type="EMBL" id="CAF1476900.1"/>
    </source>
</evidence>
<evidence type="ECO:0000313" key="11">
    <source>
        <dbReference type="EMBL" id="CAF3691190.1"/>
    </source>
</evidence>
<dbReference type="GO" id="GO:0016779">
    <property type="term" value="F:nucleotidyltransferase activity"/>
    <property type="evidence" value="ECO:0007669"/>
    <property type="project" value="UniProtKB-KW"/>
</dbReference>
<dbReference type="PANTHER" id="PTHR45641:SF1">
    <property type="entry name" value="AAA+ ATPASE DOMAIN-CONTAINING PROTEIN"/>
    <property type="match status" value="1"/>
</dbReference>
<accession>A0A818TTG5</accession>
<sequence length="728" mass="84786">MDITPEDLTIVWLDTKVHCYTGICDKLSRVCSSLQPFNTESDCDSFLEKITPSSSKRILMIVSGSLGETFVPKVHESYKQILFIYIFCENLEKHAIWASSFVKIGDQRIIKQTQDLFDRITYDIRHVLDAKVSINIFNQGNGQSTQDLDKESASAMWFQLLIDVLIKMEEKYDTKNKMAFLCDLLNVNNMKVREQIADFTKNYKAENAVWWYTKDTFLYRLLNNALRLKHINAIYPFRFFIADLHQQLCQLHKEFIDLICTDNLTVYRGQKLHIDEIRKLGKNENGLISFNTFLSTTTNRDLALSFAGNVKDESVLFIIEIDILLNTKIPFGSIAYVSRFSEDEVLFSIGAIFRILNVKQINNIYQITLKISDQENEEMKRLFAFYYKHYKINEPTSLITLGLCLHEMGQFDQAAYYYRLMLHGSDILSNYDMQAKLYTQLGYVAKTQGDYKQAITEYNQALDLILKHNPTNYEDLFDIYNNLGVAHRYRSELDLALKFGYEALDAQAKFTESSDDTLSTVYNSLGQVYRSQKEYLKAEEYFQKALNVFINSFTIPFNHPHRATLLNNMAHLYRDMGRNDDAIAKLNEVLTFQLKVLPENHIHIGRTYNNLACVYLSKNQHYKTALRCLKRTLSIYLENLPLNHPWIALVYMNIAFTYYGRKMYLIGWLYARKAMDRINDFPEADPNRKRCTEVFDSVQGQLSYILSTLIIGFNGIEALSETDFMDLY</sequence>
<dbReference type="AlphaFoldDB" id="A0A818TTG5"/>
<dbReference type="PROSITE" id="PS50293">
    <property type="entry name" value="TPR_REGION"/>
    <property type="match status" value="2"/>
</dbReference>
<evidence type="ECO:0000256" key="4">
    <source>
        <dbReference type="ARBA" id="ARBA00022695"/>
    </source>
</evidence>
<evidence type="ECO:0000256" key="5">
    <source>
        <dbReference type="ARBA" id="ARBA00022737"/>
    </source>
</evidence>
<dbReference type="InterPro" id="IPR011990">
    <property type="entry name" value="TPR-like_helical_dom_sf"/>
</dbReference>
<feature type="repeat" description="TPR" evidence="8">
    <location>
        <begin position="435"/>
        <end position="468"/>
    </location>
</feature>
<keyword evidence="5" id="KW-0677">Repeat</keyword>
<evidence type="ECO:0000256" key="2">
    <source>
        <dbReference type="ARBA" id="ARBA00022676"/>
    </source>
</evidence>
<evidence type="ECO:0000256" key="1">
    <source>
        <dbReference type="ARBA" id="ARBA00009558"/>
    </source>
</evidence>